<dbReference type="GeneID" id="28857265"/>
<accession>A0A179FWG1</accession>
<evidence type="ECO:0000313" key="2">
    <source>
        <dbReference type="Proteomes" id="UP000078397"/>
    </source>
</evidence>
<dbReference type="Proteomes" id="UP000078397">
    <property type="component" value="Unassembled WGS sequence"/>
</dbReference>
<dbReference type="KEGG" id="pchm:VFPPC_15518"/>
<dbReference type="EMBL" id="LSBJ02000002">
    <property type="protein sequence ID" value="OAQ69995.2"/>
    <property type="molecule type" value="Genomic_DNA"/>
</dbReference>
<name>A0A179FWG1_METCM</name>
<reference evidence="1 2" key="1">
    <citation type="journal article" date="2016" name="PLoS Pathog.">
        <title>Biosynthesis of antibiotic leucinostatins in bio-control fungus Purpureocillium lilacinum and their inhibition on phytophthora revealed by genome mining.</title>
        <authorList>
            <person name="Wang G."/>
            <person name="Liu Z."/>
            <person name="Lin R."/>
            <person name="Li E."/>
            <person name="Mao Z."/>
            <person name="Ling J."/>
            <person name="Yang Y."/>
            <person name="Yin W.B."/>
            <person name="Xie B."/>
        </authorList>
    </citation>
    <scope>NUCLEOTIDE SEQUENCE [LARGE SCALE GENOMIC DNA]</scope>
    <source>
        <strain evidence="1">170</strain>
    </source>
</reference>
<proteinExistence type="predicted"/>
<dbReference type="AlphaFoldDB" id="A0A179FWG1"/>
<organism evidence="1 2">
    <name type="scientific">Pochonia chlamydosporia 170</name>
    <dbReference type="NCBI Taxonomy" id="1380566"/>
    <lineage>
        <taxon>Eukaryota</taxon>
        <taxon>Fungi</taxon>
        <taxon>Dikarya</taxon>
        <taxon>Ascomycota</taxon>
        <taxon>Pezizomycotina</taxon>
        <taxon>Sordariomycetes</taxon>
        <taxon>Hypocreomycetidae</taxon>
        <taxon>Hypocreales</taxon>
        <taxon>Clavicipitaceae</taxon>
        <taxon>Pochonia</taxon>
    </lineage>
</organism>
<protein>
    <submittedName>
        <fullName evidence="1">Uncharacterized protein</fullName>
    </submittedName>
</protein>
<evidence type="ECO:0000313" key="1">
    <source>
        <dbReference type="EMBL" id="OAQ69995.2"/>
    </source>
</evidence>
<dbReference type="RefSeq" id="XP_022284552.1">
    <property type="nucleotide sequence ID" value="XM_022428968.1"/>
</dbReference>
<keyword evidence="2" id="KW-1185">Reference proteome</keyword>
<sequence length="94" mass="9990">MKTGRTDGNITILNLAEVCWVWWFGDGNSRPSISNCGVGSVSATFVGHGWNEKKADSFKTFGTIPGEANLSILALGVLLAMFCNLNIPCSPGVK</sequence>
<comment type="caution">
    <text evidence="1">The sequence shown here is derived from an EMBL/GenBank/DDBJ whole genome shotgun (WGS) entry which is preliminary data.</text>
</comment>
<gene>
    <name evidence="1" type="ORF">VFPPC_15518</name>
</gene>